<sequence length="382" mass="44248">MATRSNIFDKIIFDSFQLTPESLGLYRILYALFLLIFGVPNFTWISRFPDVFYNPPLLSLHTFFSGFPSYWFLLLVSLGTCISTVLLLFGYKTRLTSILLALFIFTGKSFAYSFGKIDHDFLIWIIPLVMSFSNWGAAYSLDAKLKHQDRVVQNWPVVLLALILSFAMFSAGLPKLLGGWLDISTHAVRGHFLREFYVNERQDLLAPFFLNLNSALVWEFFDYAGVFLEVFFIFAIIRPNLFRFFVICAIFFHVFNYLMLNIAFSINIILYLLFVDWGMIISKLRKHRMLLSIERAINFRSLLIVGLLYTSFYLIYITATESVTFNVSPLRFVLEDLMNLDSLIFSGIVIFLGLIVAVLNLIHFVSKKKDFSDSTIPKYMHN</sequence>
<dbReference type="GO" id="GO:0012505">
    <property type="term" value="C:endomembrane system"/>
    <property type="evidence" value="ECO:0007669"/>
    <property type="project" value="UniProtKB-SubCell"/>
</dbReference>
<feature type="transmembrane region" description="Helical" evidence="5">
    <location>
        <begin position="302"/>
        <end position="323"/>
    </location>
</feature>
<keyword evidence="2 5" id="KW-0812">Transmembrane</keyword>
<evidence type="ECO:0000313" key="7">
    <source>
        <dbReference type="EMBL" id="RDV16676.1"/>
    </source>
</evidence>
<protein>
    <recommendedName>
        <fullName evidence="6">HTTM-like domain-containing protein</fullName>
    </recommendedName>
</protein>
<feature type="transmembrane region" description="Helical" evidence="5">
    <location>
        <begin position="28"/>
        <end position="49"/>
    </location>
</feature>
<dbReference type="InterPro" id="IPR011020">
    <property type="entry name" value="HTTM-like"/>
</dbReference>
<evidence type="ECO:0000259" key="6">
    <source>
        <dbReference type="SMART" id="SM00752"/>
    </source>
</evidence>
<dbReference type="AlphaFoldDB" id="A0A3D8LH60"/>
<evidence type="ECO:0000256" key="2">
    <source>
        <dbReference type="ARBA" id="ARBA00022692"/>
    </source>
</evidence>
<dbReference type="Proteomes" id="UP000256708">
    <property type="component" value="Unassembled WGS sequence"/>
</dbReference>
<keyword evidence="4 5" id="KW-0472">Membrane</keyword>
<keyword evidence="8" id="KW-1185">Reference proteome</keyword>
<feature type="transmembrane region" description="Helical" evidence="5">
    <location>
        <begin position="153"/>
        <end position="173"/>
    </location>
</feature>
<evidence type="ECO:0000256" key="5">
    <source>
        <dbReference type="SAM" id="Phobius"/>
    </source>
</evidence>
<evidence type="ECO:0000256" key="1">
    <source>
        <dbReference type="ARBA" id="ARBA00004127"/>
    </source>
</evidence>
<keyword evidence="3 5" id="KW-1133">Transmembrane helix</keyword>
<comment type="caution">
    <text evidence="7">The sequence shown here is derived from an EMBL/GenBank/DDBJ whole genome shotgun (WGS) entry which is preliminary data.</text>
</comment>
<accession>A0A3D8LH60</accession>
<comment type="subcellular location">
    <subcellularLocation>
        <location evidence="1">Endomembrane system</location>
        <topology evidence="1">Multi-pass membrane protein</topology>
    </subcellularLocation>
</comment>
<feature type="transmembrane region" description="Helical" evidence="5">
    <location>
        <begin position="264"/>
        <end position="281"/>
    </location>
</feature>
<name>A0A3D8LH60_9BACT</name>
<feature type="transmembrane region" description="Helical" evidence="5">
    <location>
        <begin position="215"/>
        <end position="234"/>
    </location>
</feature>
<feature type="transmembrane region" description="Helical" evidence="5">
    <location>
        <begin position="241"/>
        <end position="258"/>
    </location>
</feature>
<proteinExistence type="predicted"/>
<feature type="transmembrane region" description="Helical" evidence="5">
    <location>
        <begin position="69"/>
        <end position="91"/>
    </location>
</feature>
<gene>
    <name evidence="7" type="ORF">DXT99_02520</name>
</gene>
<dbReference type="SMART" id="SM00752">
    <property type="entry name" value="HTTM"/>
    <property type="match status" value="1"/>
</dbReference>
<feature type="transmembrane region" description="Helical" evidence="5">
    <location>
        <begin position="343"/>
        <end position="362"/>
    </location>
</feature>
<feature type="domain" description="HTTM-like" evidence="6">
    <location>
        <begin position="15"/>
        <end position="277"/>
    </location>
</feature>
<feature type="transmembrane region" description="Helical" evidence="5">
    <location>
        <begin position="98"/>
        <end position="115"/>
    </location>
</feature>
<reference evidence="8" key="1">
    <citation type="submission" date="2018-08" db="EMBL/GenBank/DDBJ databases">
        <authorList>
            <person name="Liu Z.-W."/>
            <person name="Du Z.-J."/>
        </authorList>
    </citation>
    <scope>NUCLEOTIDE SEQUENCE [LARGE SCALE GENOMIC DNA]</scope>
    <source>
        <strain evidence="8">H4X</strain>
    </source>
</reference>
<dbReference type="EMBL" id="QRGR01000003">
    <property type="protein sequence ID" value="RDV16676.1"/>
    <property type="molecule type" value="Genomic_DNA"/>
</dbReference>
<feature type="transmembrane region" description="Helical" evidence="5">
    <location>
        <begin position="121"/>
        <end position="141"/>
    </location>
</feature>
<evidence type="ECO:0000256" key="3">
    <source>
        <dbReference type="ARBA" id="ARBA00022989"/>
    </source>
</evidence>
<evidence type="ECO:0000256" key="4">
    <source>
        <dbReference type="ARBA" id="ARBA00023136"/>
    </source>
</evidence>
<evidence type="ECO:0000313" key="8">
    <source>
        <dbReference type="Proteomes" id="UP000256708"/>
    </source>
</evidence>
<organism evidence="7 8">
    <name type="scientific">Pontibacter diazotrophicus</name>
    <dbReference type="NCBI Taxonomy" id="1400979"/>
    <lineage>
        <taxon>Bacteria</taxon>
        <taxon>Pseudomonadati</taxon>
        <taxon>Bacteroidota</taxon>
        <taxon>Cytophagia</taxon>
        <taxon>Cytophagales</taxon>
        <taxon>Hymenobacteraceae</taxon>
        <taxon>Pontibacter</taxon>
    </lineage>
</organism>